<keyword evidence="3" id="KW-1185">Reference proteome</keyword>
<reference evidence="1" key="2">
    <citation type="submission" date="2020-02" db="EMBL/GenBank/DDBJ databases">
        <authorList>
            <person name="Matsumoto Y."/>
            <person name="Motooka D."/>
            <person name="Nakamura S."/>
        </authorList>
    </citation>
    <scope>NUCLEOTIDE SEQUENCE</scope>
    <source>
        <strain evidence="1">JCM 15653</strain>
    </source>
</reference>
<reference evidence="2 4" key="3">
    <citation type="journal article" date="2022" name="BMC Genomics">
        <title>Comparative genome analysis of mycobacteria focusing on tRNA and non-coding RNA.</title>
        <authorList>
            <person name="Behra P.R.K."/>
            <person name="Pettersson B.M.F."/>
            <person name="Ramesh M."/>
            <person name="Das S."/>
            <person name="Dasgupta S."/>
            <person name="Kirsebom L.A."/>
        </authorList>
    </citation>
    <scope>NUCLEOTIDE SEQUENCE [LARGE SCALE GENOMIC DNA]</scope>
    <source>
        <strain evidence="2 4">DSM 44677</strain>
    </source>
</reference>
<name>A0AAX2ZU73_9MYCO</name>
<dbReference type="EMBL" id="AP022579">
    <property type="protein sequence ID" value="BBX88417.1"/>
    <property type="molecule type" value="Genomic_DNA"/>
</dbReference>
<dbReference type="Pfam" id="PF12686">
    <property type="entry name" value="DUF3800"/>
    <property type="match status" value="1"/>
</dbReference>
<evidence type="ECO:0000313" key="4">
    <source>
        <dbReference type="Proteomes" id="UP001162885"/>
    </source>
</evidence>
<evidence type="ECO:0000313" key="1">
    <source>
        <dbReference type="EMBL" id="BBX88417.1"/>
    </source>
</evidence>
<dbReference type="Proteomes" id="UP000466683">
    <property type="component" value="Chromosome"/>
</dbReference>
<dbReference type="RefSeq" id="WP_133118357.1">
    <property type="nucleotide sequence ID" value="NZ_AP022579.1"/>
</dbReference>
<protein>
    <submittedName>
        <fullName evidence="2">DUF3800 domain-containing protein</fullName>
    </submittedName>
</protein>
<dbReference type="EMBL" id="CP060016">
    <property type="protein sequence ID" value="UNB98849.1"/>
    <property type="molecule type" value="Genomic_DNA"/>
</dbReference>
<dbReference type="InterPro" id="IPR024524">
    <property type="entry name" value="DUF3800"/>
</dbReference>
<evidence type="ECO:0000313" key="2">
    <source>
        <dbReference type="EMBL" id="UNB98849.1"/>
    </source>
</evidence>
<reference evidence="1 3" key="1">
    <citation type="journal article" date="2019" name="Emerg. Microbes Infect.">
        <title>Comprehensive subspecies identification of 175 nontuberculous mycobacteria species based on 7547 genomic profiles.</title>
        <authorList>
            <person name="Matsumoto Y."/>
            <person name="Kinjo T."/>
            <person name="Motooka D."/>
            <person name="Nabeya D."/>
            <person name="Jung N."/>
            <person name="Uechi K."/>
            <person name="Horii T."/>
            <person name="Iida T."/>
            <person name="Fujita J."/>
            <person name="Nakamura S."/>
        </authorList>
    </citation>
    <scope>NUCLEOTIDE SEQUENCE [LARGE SCALE GENOMIC DNA]</scope>
    <source>
        <strain evidence="1 3">JCM 15653</strain>
    </source>
</reference>
<dbReference type="Proteomes" id="UP001162885">
    <property type="component" value="Chromosome"/>
</dbReference>
<evidence type="ECO:0000313" key="3">
    <source>
        <dbReference type="Proteomes" id="UP000466683"/>
    </source>
</evidence>
<proteinExistence type="predicted"/>
<dbReference type="AlphaFoldDB" id="A0AAX2ZU73"/>
<sequence length="354" mass="38516">MTKPSPATALAGTPGTRTIQIACDESGSEGENLIEGSSRIFAHGSTDLDPGTASQLIDELREAVKFKGLELKSTTLLQNASRRAALLNTLTPGGPLSGRAKFLVIDKWYMAAAKVIDLVIEEDAYAKGIDIYGTGEAYRMAQVLIQEGPRAFGERRMQKLLGDFVSFVRRKQRGGAKTTEAELLQTIDDLRLRNNRRSVTAIMQRLWEGRHYLAGYGPDAPATSMGTLEPIVPAIVSTAKDWHQVHRIPIEIVHDRHAALTPAAVKDILAVSTVRFPGMGIPPPIASLQQVDSRTDARVQVADLVAGVGAWAARSALGGTLHPEEADLIRDFVVTDSMWADVPSWMQLYGRTLR</sequence>
<gene>
    <name evidence="2" type="ORF">H5U98_25645</name>
    <name evidence="1" type="ORF">MBOE_00660</name>
</gene>
<organism evidence="2 4">
    <name type="scientific">Mycolicibacterium boenickei</name>
    <dbReference type="NCBI Taxonomy" id="146017"/>
    <lineage>
        <taxon>Bacteria</taxon>
        <taxon>Bacillati</taxon>
        <taxon>Actinomycetota</taxon>
        <taxon>Actinomycetes</taxon>
        <taxon>Mycobacteriales</taxon>
        <taxon>Mycobacteriaceae</taxon>
        <taxon>Mycolicibacterium</taxon>
    </lineage>
</organism>
<accession>A0AAX2ZU73</accession>